<dbReference type="Proteomes" id="UP001152622">
    <property type="component" value="Chromosome 4"/>
</dbReference>
<organism evidence="2 3">
    <name type="scientific">Synaphobranchus kaupii</name>
    <name type="common">Kaup's arrowtooth eel</name>
    <dbReference type="NCBI Taxonomy" id="118154"/>
    <lineage>
        <taxon>Eukaryota</taxon>
        <taxon>Metazoa</taxon>
        <taxon>Chordata</taxon>
        <taxon>Craniata</taxon>
        <taxon>Vertebrata</taxon>
        <taxon>Euteleostomi</taxon>
        <taxon>Actinopterygii</taxon>
        <taxon>Neopterygii</taxon>
        <taxon>Teleostei</taxon>
        <taxon>Anguilliformes</taxon>
        <taxon>Synaphobranchidae</taxon>
        <taxon>Synaphobranchus</taxon>
    </lineage>
</organism>
<evidence type="ECO:0000313" key="2">
    <source>
        <dbReference type="EMBL" id="KAJ8363687.1"/>
    </source>
</evidence>
<comment type="caution">
    <text evidence="2">The sequence shown here is derived from an EMBL/GenBank/DDBJ whole genome shotgun (WGS) entry which is preliminary data.</text>
</comment>
<evidence type="ECO:0000313" key="3">
    <source>
        <dbReference type="Proteomes" id="UP001152622"/>
    </source>
</evidence>
<feature type="region of interest" description="Disordered" evidence="1">
    <location>
        <begin position="44"/>
        <end position="103"/>
    </location>
</feature>
<gene>
    <name evidence="2" type="ORF">SKAU_G00125180</name>
</gene>
<feature type="region of interest" description="Disordered" evidence="1">
    <location>
        <begin position="1"/>
        <end position="20"/>
    </location>
</feature>
<protein>
    <submittedName>
        <fullName evidence="2">Uncharacterized protein</fullName>
    </submittedName>
</protein>
<accession>A0A9Q1FQ96</accession>
<sequence>MDWTEDFSPPLRASERKRTSEIFKLPRARISGAVLRVRRFSGRATAAGEKIGENPARVRPLGRRRLPREERGRCSHSNGPPRRRGGVESADPPQAPRSFSKPLSRAFLISRPPRQFSRRFWIHFTVAAALSITNSSRQPCSLERIRSECSIA</sequence>
<name>A0A9Q1FQ96_SYNKA</name>
<dbReference type="EMBL" id="JAINUF010000004">
    <property type="protein sequence ID" value="KAJ8363687.1"/>
    <property type="molecule type" value="Genomic_DNA"/>
</dbReference>
<dbReference type="AlphaFoldDB" id="A0A9Q1FQ96"/>
<proteinExistence type="predicted"/>
<keyword evidence="3" id="KW-1185">Reference proteome</keyword>
<evidence type="ECO:0000256" key="1">
    <source>
        <dbReference type="SAM" id="MobiDB-lite"/>
    </source>
</evidence>
<reference evidence="2" key="1">
    <citation type="journal article" date="2023" name="Science">
        <title>Genome structures resolve the early diversification of teleost fishes.</title>
        <authorList>
            <person name="Parey E."/>
            <person name="Louis A."/>
            <person name="Montfort J."/>
            <person name="Bouchez O."/>
            <person name="Roques C."/>
            <person name="Iampietro C."/>
            <person name="Lluch J."/>
            <person name="Castinel A."/>
            <person name="Donnadieu C."/>
            <person name="Desvignes T."/>
            <person name="Floi Bucao C."/>
            <person name="Jouanno E."/>
            <person name="Wen M."/>
            <person name="Mejri S."/>
            <person name="Dirks R."/>
            <person name="Jansen H."/>
            <person name="Henkel C."/>
            <person name="Chen W.J."/>
            <person name="Zahm M."/>
            <person name="Cabau C."/>
            <person name="Klopp C."/>
            <person name="Thompson A.W."/>
            <person name="Robinson-Rechavi M."/>
            <person name="Braasch I."/>
            <person name="Lecointre G."/>
            <person name="Bobe J."/>
            <person name="Postlethwait J.H."/>
            <person name="Berthelot C."/>
            <person name="Roest Crollius H."/>
            <person name="Guiguen Y."/>
        </authorList>
    </citation>
    <scope>NUCLEOTIDE SEQUENCE</scope>
    <source>
        <strain evidence="2">WJC10195</strain>
    </source>
</reference>